<keyword evidence="3" id="KW-0479">Metal-binding</keyword>
<evidence type="ECO:0000256" key="1">
    <source>
        <dbReference type="ARBA" id="ARBA00004792"/>
    </source>
</evidence>
<dbReference type="EMBL" id="VCLA01000151">
    <property type="protein sequence ID" value="MQT02328.1"/>
    <property type="molecule type" value="Genomic_DNA"/>
</dbReference>
<dbReference type="InterPro" id="IPR044861">
    <property type="entry name" value="IPNS-like_FE2OG_OXY"/>
</dbReference>
<evidence type="ECO:0000313" key="5">
    <source>
        <dbReference type="EMBL" id="MQT02328.1"/>
    </source>
</evidence>
<sequence>MRHDTGAQRHITVLDGYVPVIDLSAATGGGRASVAAAIGRACASSGFFVVVGHGVRQRLIDRMYSVTREFFELPGAEKDKVLSGPGTCGLSYSAGSAAKSMGVDSPPDLCEIFSANLPGDRDAERRRGSGGDCAPWDRANVWPETPLGFRPVWLAYMRAMETLSQDLMRLFGLALGLGEGFFADRADEPVSTVVANFYYPQAVPPLPGQMRKGPHSDWGVLTVLHQDDAGGLQVRQQDGGWRDVPSVPGSFVINIGDMMEFWTGGHWVSTLHRVVNPVEGHTGSRLSIPFFHMPNHDAPIDPVPALGRTGGAGAPDTPGERMTPGRWYAEKMAATYS</sequence>
<evidence type="ECO:0000259" key="4">
    <source>
        <dbReference type="PROSITE" id="PS51471"/>
    </source>
</evidence>
<dbReference type="SUPFAM" id="SSF51197">
    <property type="entry name" value="Clavaminate synthase-like"/>
    <property type="match status" value="1"/>
</dbReference>
<dbReference type="GO" id="GO:0017000">
    <property type="term" value="P:antibiotic biosynthetic process"/>
    <property type="evidence" value="ECO:0007669"/>
    <property type="project" value="UniProtKB-KW"/>
</dbReference>
<dbReference type="PRINTS" id="PR00682">
    <property type="entry name" value="IPNSYNTHASE"/>
</dbReference>
<protein>
    <submittedName>
        <fullName evidence="5">Isopenicillin N synthase family oxygenase</fullName>
    </submittedName>
</protein>
<dbReference type="GO" id="GO:0046872">
    <property type="term" value="F:metal ion binding"/>
    <property type="evidence" value="ECO:0007669"/>
    <property type="project" value="UniProtKB-KW"/>
</dbReference>
<dbReference type="InterPro" id="IPR026992">
    <property type="entry name" value="DIOX_N"/>
</dbReference>
<evidence type="ECO:0000256" key="2">
    <source>
        <dbReference type="ARBA" id="ARBA00023194"/>
    </source>
</evidence>
<evidence type="ECO:0000313" key="6">
    <source>
        <dbReference type="Proteomes" id="UP000419138"/>
    </source>
</evidence>
<dbReference type="GO" id="GO:0016491">
    <property type="term" value="F:oxidoreductase activity"/>
    <property type="evidence" value="ECO:0007669"/>
    <property type="project" value="UniProtKB-KW"/>
</dbReference>
<dbReference type="OrthoDB" id="21825at2"/>
<dbReference type="AlphaFoldDB" id="A0A646KJS8"/>
<comment type="caution">
    <text evidence="5">The sequence shown here is derived from an EMBL/GenBank/DDBJ whole genome shotgun (WGS) entry which is preliminary data.</text>
</comment>
<keyword evidence="3" id="KW-0408">Iron</keyword>
<dbReference type="Gene3D" id="2.60.120.330">
    <property type="entry name" value="B-lactam Antibiotic, Isopenicillin N Synthase, Chain"/>
    <property type="match status" value="1"/>
</dbReference>
<name>A0A646KJS8_STRJU</name>
<feature type="domain" description="Fe2OG dioxygenase" evidence="4">
    <location>
        <begin position="189"/>
        <end position="294"/>
    </location>
</feature>
<comment type="similarity">
    <text evidence="3">Belongs to the iron/ascorbate-dependent oxidoreductase family.</text>
</comment>
<evidence type="ECO:0000256" key="3">
    <source>
        <dbReference type="RuleBase" id="RU003682"/>
    </source>
</evidence>
<comment type="pathway">
    <text evidence="1">Antibiotic biosynthesis.</text>
</comment>
<keyword evidence="2" id="KW-0045">Antibiotic biosynthesis</keyword>
<dbReference type="Pfam" id="PF14226">
    <property type="entry name" value="DIOX_N"/>
    <property type="match status" value="1"/>
</dbReference>
<accession>A0A646KJS8</accession>
<gene>
    <name evidence="5" type="ORF">FF041_19600</name>
</gene>
<keyword evidence="3" id="KW-0560">Oxidoreductase</keyword>
<keyword evidence="6" id="KW-1185">Reference proteome</keyword>
<dbReference type="InterPro" id="IPR027443">
    <property type="entry name" value="IPNS-like_sf"/>
</dbReference>
<dbReference type="PROSITE" id="PS51471">
    <property type="entry name" value="FE2OG_OXY"/>
    <property type="match status" value="1"/>
</dbReference>
<dbReference type="Proteomes" id="UP000419138">
    <property type="component" value="Unassembled WGS sequence"/>
</dbReference>
<dbReference type="PANTHER" id="PTHR47990">
    <property type="entry name" value="2-OXOGLUTARATE (2OG) AND FE(II)-DEPENDENT OXYGENASE SUPERFAMILY PROTEIN-RELATED"/>
    <property type="match status" value="1"/>
</dbReference>
<dbReference type="Pfam" id="PF03171">
    <property type="entry name" value="2OG-FeII_Oxy"/>
    <property type="match status" value="1"/>
</dbReference>
<proteinExistence type="inferred from homology"/>
<dbReference type="RefSeq" id="WP_153523985.1">
    <property type="nucleotide sequence ID" value="NZ_JBEPDZ010000019.1"/>
</dbReference>
<reference evidence="5 6" key="1">
    <citation type="submission" date="2019-05" db="EMBL/GenBank/DDBJ databases">
        <title>Comparative genomics and metabolomics analyses of clavulanic acid producing Streptomyces species provides insight into specialized metabolism and evolution of beta-lactam biosynthetic gene clusters.</title>
        <authorList>
            <person name="Moore M.A."/>
            <person name="Cruz-Morales P."/>
            <person name="Barona Gomez F."/>
            <person name="Kapil T."/>
        </authorList>
    </citation>
    <scope>NUCLEOTIDE SEQUENCE [LARGE SCALE GENOMIC DNA]</scope>
    <source>
        <strain evidence="5 6">NRRL 5741</strain>
    </source>
</reference>
<dbReference type="InterPro" id="IPR005123">
    <property type="entry name" value="Oxoglu/Fe-dep_dioxygenase_dom"/>
</dbReference>
<dbReference type="InterPro" id="IPR050231">
    <property type="entry name" value="Iron_ascorbate_oxido_reductase"/>
</dbReference>
<organism evidence="5 6">
    <name type="scientific">Streptomyces jumonjinensis</name>
    <dbReference type="NCBI Taxonomy" id="1945"/>
    <lineage>
        <taxon>Bacteria</taxon>
        <taxon>Bacillati</taxon>
        <taxon>Actinomycetota</taxon>
        <taxon>Actinomycetes</taxon>
        <taxon>Kitasatosporales</taxon>
        <taxon>Streptomycetaceae</taxon>
        <taxon>Streptomyces</taxon>
    </lineage>
</organism>